<evidence type="ECO:0000313" key="1">
    <source>
        <dbReference type="EMBL" id="GAH73474.1"/>
    </source>
</evidence>
<sequence length="65" mass="7716">QRWKKLELRFSYEKETKNTVRYREELGEEAHSSRDIAVGSLYVQKEVLGEPVPHRLKVTIEAEEE</sequence>
<protein>
    <submittedName>
        <fullName evidence="1">Uncharacterized protein</fullName>
    </submittedName>
</protein>
<reference evidence="1" key="1">
    <citation type="journal article" date="2014" name="Front. Microbiol.">
        <title>High frequency of phylogenetically diverse reductive dehalogenase-homologous genes in deep subseafloor sedimentary metagenomes.</title>
        <authorList>
            <person name="Kawai M."/>
            <person name="Futagami T."/>
            <person name="Toyoda A."/>
            <person name="Takaki Y."/>
            <person name="Nishi S."/>
            <person name="Hori S."/>
            <person name="Arai W."/>
            <person name="Tsubouchi T."/>
            <person name="Morono Y."/>
            <person name="Uchiyama I."/>
            <person name="Ito T."/>
            <person name="Fujiyama A."/>
            <person name="Inagaki F."/>
            <person name="Takami H."/>
        </authorList>
    </citation>
    <scope>NUCLEOTIDE SEQUENCE</scope>
    <source>
        <strain evidence="1">Expedition CK06-06</strain>
    </source>
</reference>
<organism evidence="1">
    <name type="scientific">marine sediment metagenome</name>
    <dbReference type="NCBI Taxonomy" id="412755"/>
    <lineage>
        <taxon>unclassified sequences</taxon>
        <taxon>metagenomes</taxon>
        <taxon>ecological metagenomes</taxon>
    </lineage>
</organism>
<comment type="caution">
    <text evidence="1">The sequence shown here is derived from an EMBL/GenBank/DDBJ whole genome shotgun (WGS) entry which is preliminary data.</text>
</comment>
<dbReference type="EMBL" id="BARU01033966">
    <property type="protein sequence ID" value="GAH73474.1"/>
    <property type="molecule type" value="Genomic_DNA"/>
</dbReference>
<name>X1J598_9ZZZZ</name>
<dbReference type="AlphaFoldDB" id="X1J598"/>
<feature type="non-terminal residue" evidence="1">
    <location>
        <position position="1"/>
    </location>
</feature>
<accession>X1J598</accession>
<gene>
    <name evidence="1" type="ORF">S03H2_53369</name>
</gene>
<proteinExistence type="predicted"/>